<evidence type="ECO:0000256" key="1">
    <source>
        <dbReference type="SAM" id="MobiDB-lite"/>
    </source>
</evidence>
<dbReference type="InterPro" id="IPR037178">
    <property type="entry name" value="ColicinD_C_sf"/>
</dbReference>
<feature type="domain" description="Hint" evidence="2">
    <location>
        <begin position="1"/>
        <end position="92"/>
    </location>
</feature>
<dbReference type="CDD" id="cd00081">
    <property type="entry name" value="Hint"/>
    <property type="match status" value="1"/>
</dbReference>
<dbReference type="AlphaFoldDB" id="A0AAC9LAC1"/>
<dbReference type="Gene3D" id="2.170.16.10">
    <property type="entry name" value="Hedgehog/Intein (Hint) domain"/>
    <property type="match status" value="1"/>
</dbReference>
<gene>
    <name evidence="3" type="ORF">UA74_05930</name>
</gene>
<dbReference type="InterPro" id="IPR003587">
    <property type="entry name" value="Hint_dom_N"/>
</dbReference>
<dbReference type="RefSeq" id="WP_232237807.1">
    <property type="nucleotide sequence ID" value="NZ_CP016076.1"/>
</dbReference>
<dbReference type="KEGG" id="acad:UA74_05930"/>
<dbReference type="Proteomes" id="UP000185511">
    <property type="component" value="Chromosome"/>
</dbReference>
<dbReference type="EMBL" id="CP016076">
    <property type="protein sequence ID" value="APU13260.1"/>
    <property type="molecule type" value="Genomic_DNA"/>
</dbReference>
<accession>A0AAC9LAC1</accession>
<reference evidence="4" key="1">
    <citation type="submission" date="2016-06" db="EMBL/GenBank/DDBJ databases">
        <title>Complete genome sequence of Actinoalloteichus fjordicus DSM 46855 (=ADI127-17), type strain of the new species Actinoalloteichus fjordicus.</title>
        <authorList>
            <person name="Ruckert C."/>
            <person name="Nouioui I."/>
            <person name="Willmese J."/>
            <person name="van Wezel G."/>
            <person name="Klenk H.-P."/>
            <person name="Kalinowski J."/>
            <person name="Zotchev S.B."/>
        </authorList>
    </citation>
    <scope>NUCLEOTIDE SEQUENCE [LARGE SCALE GENOMIC DNA]</scope>
    <source>
        <strain evidence="4">ADI127-7</strain>
    </source>
</reference>
<organism evidence="3 4">
    <name type="scientific">Actinoalloteichus fjordicus</name>
    <dbReference type="NCBI Taxonomy" id="1612552"/>
    <lineage>
        <taxon>Bacteria</taxon>
        <taxon>Bacillati</taxon>
        <taxon>Actinomycetota</taxon>
        <taxon>Actinomycetes</taxon>
        <taxon>Pseudonocardiales</taxon>
        <taxon>Pseudonocardiaceae</taxon>
        <taxon>Actinoalloteichus</taxon>
    </lineage>
</organism>
<feature type="region of interest" description="Disordered" evidence="1">
    <location>
        <begin position="1"/>
        <end position="27"/>
    </location>
</feature>
<dbReference type="SUPFAM" id="SSF51294">
    <property type="entry name" value="Hedgehog/intein (Hint) domain"/>
    <property type="match status" value="1"/>
</dbReference>
<dbReference type="GO" id="GO:0004540">
    <property type="term" value="F:RNA nuclease activity"/>
    <property type="evidence" value="ECO:0007669"/>
    <property type="project" value="InterPro"/>
</dbReference>
<evidence type="ECO:0000259" key="2">
    <source>
        <dbReference type="SMART" id="SM00306"/>
    </source>
</evidence>
<protein>
    <submittedName>
        <fullName evidence="3">Pretoxin HINT domain</fullName>
    </submittedName>
</protein>
<dbReference type="Gene3D" id="3.10.450.200">
    <property type="match status" value="1"/>
</dbReference>
<sequence>MADGSTKPIEEVGVGDEVLATDPTTGETSPQLVTATIVGDGVKQLVDVTIVTEDGSTDTITATAEHPFWVADLNAWVNAEDLEPGHRFETADHRDAAVTAVDTYSAPRQVHNLTVDRLHTYYVLAGRSSALVHNSECGPELSIDEGQFGKKWGKHAQDYGLNPGDSSSRQWFRNKITEVRGSCDEVRQGDWNPFIGGGSDYFFYRRGSDLLVTKSSGQFVTMFPMSKPNRWFEQAEDYRGWSAND</sequence>
<keyword evidence="4" id="KW-1185">Reference proteome</keyword>
<proteinExistence type="predicted"/>
<name>A0AAC9LAC1_9PSEU</name>
<dbReference type="SMART" id="SM00306">
    <property type="entry name" value="HintN"/>
    <property type="match status" value="1"/>
</dbReference>
<dbReference type="Pfam" id="PF07591">
    <property type="entry name" value="PT-HINT"/>
    <property type="match status" value="1"/>
</dbReference>
<evidence type="ECO:0000313" key="3">
    <source>
        <dbReference type="EMBL" id="APU13260.1"/>
    </source>
</evidence>
<dbReference type="InterPro" id="IPR036844">
    <property type="entry name" value="Hint_dom_sf"/>
</dbReference>
<evidence type="ECO:0000313" key="4">
    <source>
        <dbReference type="Proteomes" id="UP000185511"/>
    </source>
</evidence>